<protein>
    <submittedName>
        <fullName evidence="3">Uncharacterized protein</fullName>
    </submittedName>
</protein>
<evidence type="ECO:0000313" key="3">
    <source>
        <dbReference type="EMBL" id="CCD18645.1"/>
    </source>
</evidence>
<feature type="compositionally biased region" description="Basic and acidic residues" evidence="1">
    <location>
        <begin position="331"/>
        <end position="348"/>
    </location>
</feature>
<feature type="compositionally biased region" description="Low complexity" evidence="1">
    <location>
        <begin position="363"/>
        <end position="377"/>
    </location>
</feature>
<feature type="chain" id="PRO_5003389325" evidence="2">
    <location>
        <begin position="25"/>
        <end position="436"/>
    </location>
</feature>
<dbReference type="AlphaFoldDB" id="F9WM94"/>
<evidence type="ECO:0000313" key="4">
    <source>
        <dbReference type="Proteomes" id="UP000009027"/>
    </source>
</evidence>
<proteinExistence type="predicted"/>
<dbReference type="Proteomes" id="UP000009027">
    <property type="component" value="Unassembled WGS sequence"/>
</dbReference>
<evidence type="ECO:0000256" key="1">
    <source>
        <dbReference type="SAM" id="MobiDB-lite"/>
    </source>
</evidence>
<keyword evidence="2" id="KW-0732">Signal</keyword>
<organism evidence="3 4">
    <name type="scientific">Trypanosoma vivax (strain Y486)</name>
    <dbReference type="NCBI Taxonomy" id="1055687"/>
    <lineage>
        <taxon>Eukaryota</taxon>
        <taxon>Discoba</taxon>
        <taxon>Euglenozoa</taxon>
        <taxon>Kinetoplastea</taxon>
        <taxon>Metakinetoplastina</taxon>
        <taxon>Trypanosomatida</taxon>
        <taxon>Trypanosomatidae</taxon>
        <taxon>Trypanosoma</taxon>
        <taxon>Duttonella</taxon>
    </lineage>
</organism>
<reference evidence="3 4" key="1">
    <citation type="journal article" date="2012" name="Proc. Natl. Acad. Sci. U.S.A.">
        <title>Antigenic diversity is generated by distinct evolutionary mechanisms in African trypanosome species.</title>
        <authorList>
            <person name="Jackson A.P."/>
            <person name="Berry A."/>
            <person name="Aslett M."/>
            <person name="Allison H.C."/>
            <person name="Burton P."/>
            <person name="Vavrova-Anderson J."/>
            <person name="Brown R."/>
            <person name="Browne H."/>
            <person name="Corton N."/>
            <person name="Hauser H."/>
            <person name="Gamble J."/>
            <person name="Gilderthorp R."/>
            <person name="Marcello L."/>
            <person name="McQuillan J."/>
            <person name="Otto T.D."/>
            <person name="Quail M.A."/>
            <person name="Sanders M.J."/>
            <person name="van Tonder A."/>
            <person name="Ginger M.L."/>
            <person name="Field M.C."/>
            <person name="Barry J.D."/>
            <person name="Hertz-Fowler C."/>
            <person name="Berriman M."/>
        </authorList>
    </citation>
    <scope>NUCLEOTIDE SEQUENCE</scope>
    <source>
        <strain evidence="3 4">Y486</strain>
    </source>
</reference>
<sequence>MRSAEILLACVVALALGWRQCADATAAAKGANMPFISIVCNLVQIAEVVKRDALVDKETEFFAALNAAMGIGHDDAPWQWALNSGNARLAGLAQAAIGNWSAEEKITKDKAQGVCKTQAHTRACAAIKAFNEYNKQRAEAAGDADAAIAPEANKDEAAWRTTGQEESRKPAASGKLCLAATAVYLCTGASGANPCTVGGTDPSGSEITSASQGSASGVKGLWDKLKTAVCHAPTEDRTFHNGEDEHAIALFRNSLQDRATANTGKHTLGNCANFNEAADTGCIGYASDVASGKTHTAWMDNLRTATKALRAARSAYDLAKKHIDEIEHAKHRLQDAHTHRTDTDEKTRNAQRAAHAAQRKSAEGTGTAAGQGSSSTGKNTDTQPGDRDETTNGHTSLSNTRSDTAHHARNEGRHKFALGLWLGLCVGAQPASTGRT</sequence>
<dbReference type="VEuPathDB" id="TriTrypDB:TvY486_0013400"/>
<name>F9WM94_TRYVY</name>
<feature type="signal peptide" evidence="2">
    <location>
        <begin position="1"/>
        <end position="24"/>
    </location>
</feature>
<gene>
    <name evidence="3" type="ORF">TvY486_0013400</name>
</gene>
<evidence type="ECO:0000256" key="2">
    <source>
        <dbReference type="SAM" id="SignalP"/>
    </source>
</evidence>
<dbReference type="EMBL" id="CAEX01001587">
    <property type="protein sequence ID" value="CCD18645.1"/>
    <property type="molecule type" value="Genomic_DNA"/>
</dbReference>
<accession>F9WM94</accession>
<keyword evidence="4" id="KW-1185">Reference proteome</keyword>
<feature type="region of interest" description="Disordered" evidence="1">
    <location>
        <begin position="331"/>
        <end position="408"/>
    </location>
</feature>
<feature type="compositionally biased region" description="Polar residues" evidence="1">
    <location>
        <begin position="392"/>
        <end position="402"/>
    </location>
</feature>